<name>A0AAV7GER0_DENCH</name>
<reference evidence="1 2" key="1">
    <citation type="journal article" date="2021" name="Hortic Res">
        <title>Chromosome-scale assembly of the Dendrobium chrysotoxum genome enhances the understanding of orchid evolution.</title>
        <authorList>
            <person name="Zhang Y."/>
            <person name="Zhang G.Q."/>
            <person name="Zhang D."/>
            <person name="Liu X.D."/>
            <person name="Xu X.Y."/>
            <person name="Sun W.H."/>
            <person name="Yu X."/>
            <person name="Zhu X."/>
            <person name="Wang Z.W."/>
            <person name="Zhao X."/>
            <person name="Zhong W.Y."/>
            <person name="Chen H."/>
            <person name="Yin W.L."/>
            <person name="Huang T."/>
            <person name="Niu S.C."/>
            <person name="Liu Z.J."/>
        </authorList>
    </citation>
    <scope>NUCLEOTIDE SEQUENCE [LARGE SCALE GENOMIC DNA]</scope>
    <source>
        <strain evidence="1">Lindl</strain>
    </source>
</reference>
<dbReference type="GO" id="GO:0046521">
    <property type="term" value="P:sphingoid catabolic process"/>
    <property type="evidence" value="ECO:0007669"/>
    <property type="project" value="TreeGrafter"/>
</dbReference>
<comment type="caution">
    <text evidence="1">The sequence shown here is derived from an EMBL/GenBank/DDBJ whole genome shotgun (WGS) entry which is preliminary data.</text>
</comment>
<accession>A0AAV7GER0</accession>
<keyword evidence="2" id="KW-1185">Reference proteome</keyword>
<dbReference type="InterPro" id="IPR009305">
    <property type="entry name" value="Mpo1-like"/>
</dbReference>
<evidence type="ECO:0000313" key="2">
    <source>
        <dbReference type="Proteomes" id="UP000775213"/>
    </source>
</evidence>
<dbReference type="Proteomes" id="UP000775213">
    <property type="component" value="Unassembled WGS sequence"/>
</dbReference>
<sequence>MRLYIENTGAILAVQPPEHYRRDFCRKVCRKKRAPALLDNLSQAFLMAPFFVLLELLQSLFGYGPYPGFHANVLKKIEVHREQWPARK</sequence>
<proteinExistence type="predicted"/>
<dbReference type="PANTHER" id="PTHR28026">
    <property type="entry name" value="DUF962 DOMAIN PROTEIN (AFU_ORTHOLOGUE AFUA_8G05310)"/>
    <property type="match status" value="1"/>
</dbReference>
<dbReference type="GO" id="GO:0016020">
    <property type="term" value="C:membrane"/>
    <property type="evidence" value="ECO:0007669"/>
    <property type="project" value="GOC"/>
</dbReference>
<dbReference type="PANTHER" id="PTHR28026:SF9">
    <property type="entry name" value="2-HYDROXY-PALMITIC ACID DIOXYGENASE MPO1"/>
    <property type="match status" value="1"/>
</dbReference>
<evidence type="ECO:0000313" key="1">
    <source>
        <dbReference type="EMBL" id="KAH0460260.1"/>
    </source>
</evidence>
<organism evidence="1 2">
    <name type="scientific">Dendrobium chrysotoxum</name>
    <name type="common">Orchid</name>
    <dbReference type="NCBI Taxonomy" id="161865"/>
    <lineage>
        <taxon>Eukaryota</taxon>
        <taxon>Viridiplantae</taxon>
        <taxon>Streptophyta</taxon>
        <taxon>Embryophyta</taxon>
        <taxon>Tracheophyta</taxon>
        <taxon>Spermatophyta</taxon>
        <taxon>Magnoliopsida</taxon>
        <taxon>Liliopsida</taxon>
        <taxon>Asparagales</taxon>
        <taxon>Orchidaceae</taxon>
        <taxon>Epidendroideae</taxon>
        <taxon>Malaxideae</taxon>
        <taxon>Dendrobiinae</taxon>
        <taxon>Dendrobium</taxon>
    </lineage>
</organism>
<dbReference type="EMBL" id="JAGFBR010000010">
    <property type="protein sequence ID" value="KAH0460260.1"/>
    <property type="molecule type" value="Genomic_DNA"/>
</dbReference>
<dbReference type="AlphaFoldDB" id="A0AAV7GER0"/>
<dbReference type="GO" id="GO:0005783">
    <property type="term" value="C:endoplasmic reticulum"/>
    <property type="evidence" value="ECO:0007669"/>
    <property type="project" value="TreeGrafter"/>
</dbReference>
<gene>
    <name evidence="1" type="ORF">IEQ34_010923</name>
</gene>
<protein>
    <submittedName>
        <fullName evidence="1">Uncharacterized protein</fullName>
    </submittedName>
</protein>